<reference evidence="2" key="1">
    <citation type="submission" date="2022-10" db="EMBL/GenBank/DDBJ databases">
        <authorList>
            <person name="Chen Y."/>
            <person name="Dougan E. K."/>
            <person name="Chan C."/>
            <person name="Rhodes N."/>
            <person name="Thang M."/>
        </authorList>
    </citation>
    <scope>NUCLEOTIDE SEQUENCE</scope>
</reference>
<evidence type="ECO:0000256" key="1">
    <source>
        <dbReference type="SAM" id="MobiDB-lite"/>
    </source>
</evidence>
<evidence type="ECO:0000313" key="4">
    <source>
        <dbReference type="Proteomes" id="UP001152797"/>
    </source>
</evidence>
<name>A0A9P1FHY3_9DINO</name>
<dbReference type="Proteomes" id="UP001152797">
    <property type="component" value="Unassembled WGS sequence"/>
</dbReference>
<protein>
    <submittedName>
        <fullName evidence="2">Uncharacterized protein</fullName>
    </submittedName>
</protein>
<evidence type="ECO:0000313" key="2">
    <source>
        <dbReference type="EMBL" id="CAI3974557.1"/>
    </source>
</evidence>
<feature type="region of interest" description="Disordered" evidence="1">
    <location>
        <begin position="1"/>
        <end position="29"/>
    </location>
</feature>
<accession>A0A9P1FHY3</accession>
<gene>
    <name evidence="2" type="ORF">C1SCF055_LOCUS2949</name>
</gene>
<feature type="compositionally biased region" description="Basic residues" evidence="1">
    <location>
        <begin position="88"/>
        <end position="97"/>
    </location>
</feature>
<reference evidence="3" key="2">
    <citation type="submission" date="2024-04" db="EMBL/GenBank/DDBJ databases">
        <authorList>
            <person name="Chen Y."/>
            <person name="Shah S."/>
            <person name="Dougan E. K."/>
            <person name="Thang M."/>
            <person name="Chan C."/>
        </authorList>
    </citation>
    <scope>NUCLEOTIDE SEQUENCE [LARGE SCALE GENOMIC DNA]</scope>
</reference>
<feature type="region of interest" description="Disordered" evidence="1">
    <location>
        <begin position="80"/>
        <end position="154"/>
    </location>
</feature>
<proteinExistence type="predicted"/>
<keyword evidence="4" id="KW-1185">Reference proteome</keyword>
<dbReference type="EMBL" id="CAMXCT030000142">
    <property type="protein sequence ID" value="CAL4761869.1"/>
    <property type="molecule type" value="Genomic_DNA"/>
</dbReference>
<comment type="caution">
    <text evidence="2">The sequence shown here is derived from an EMBL/GenBank/DDBJ whole genome shotgun (WGS) entry which is preliminary data.</text>
</comment>
<dbReference type="EMBL" id="CAMXCT020000142">
    <property type="protein sequence ID" value="CAL1127932.1"/>
    <property type="molecule type" value="Genomic_DNA"/>
</dbReference>
<dbReference type="EMBL" id="CAMXCT010000142">
    <property type="protein sequence ID" value="CAI3974557.1"/>
    <property type="molecule type" value="Genomic_DNA"/>
</dbReference>
<evidence type="ECO:0000313" key="3">
    <source>
        <dbReference type="EMBL" id="CAL1127932.1"/>
    </source>
</evidence>
<organism evidence="2">
    <name type="scientific">Cladocopium goreaui</name>
    <dbReference type="NCBI Taxonomy" id="2562237"/>
    <lineage>
        <taxon>Eukaryota</taxon>
        <taxon>Sar</taxon>
        <taxon>Alveolata</taxon>
        <taxon>Dinophyceae</taxon>
        <taxon>Suessiales</taxon>
        <taxon>Symbiodiniaceae</taxon>
        <taxon>Cladocopium</taxon>
    </lineage>
</organism>
<dbReference type="AlphaFoldDB" id="A0A9P1FHY3"/>
<sequence length="154" mass="17482">MWKMFGNRMGLMDQPSPEGAMGKKKQAAKPTTFYDSLVEMTTINFEELAEEENWETMSQLERKMTEARVAFDEQKVQERAARQEARKAREKKIRAKKQGGENISGPFRRPCGVPQEVPRAETCGNDGPPRALQMVQQGKSSCLPRSWSSTADLR</sequence>